<keyword evidence="5" id="KW-0206">Cytoskeleton</keyword>
<evidence type="ECO:0000313" key="7">
    <source>
        <dbReference type="EMBL" id="KAF6004960.1"/>
    </source>
</evidence>
<dbReference type="OrthoDB" id="421374at2759"/>
<dbReference type="PRINTS" id="PR01640">
    <property type="entry name" value="PROFILINPLNT"/>
</dbReference>
<dbReference type="InterPro" id="IPR005455">
    <property type="entry name" value="PFN_euk"/>
</dbReference>
<sequence length="128" mass="13638">MSWQQYVDTYLIGSGKCTEGAILSAAGDGGVWAKSAGLQVTPEETGRLLRAFSDPSEAAASGIRVGGRKYMFLRSDGEAVYAKERDDGLVAMRTRTALVLALYSKGIVPGECATAVGRVADYLRQHGY</sequence>
<dbReference type="InterPro" id="IPR036140">
    <property type="entry name" value="PFN_sf"/>
</dbReference>
<organism evidence="7 8">
    <name type="scientific">Cyanidiococcus yangmingshanensis</name>
    <dbReference type="NCBI Taxonomy" id="2690220"/>
    <lineage>
        <taxon>Eukaryota</taxon>
        <taxon>Rhodophyta</taxon>
        <taxon>Bangiophyceae</taxon>
        <taxon>Cyanidiales</taxon>
        <taxon>Cyanidiaceae</taxon>
        <taxon>Cyanidiococcus</taxon>
    </lineage>
</organism>
<gene>
    <name evidence="7" type="ORF">F1559_004547</name>
</gene>
<dbReference type="GO" id="GO:0005856">
    <property type="term" value="C:cytoskeleton"/>
    <property type="evidence" value="ECO:0007669"/>
    <property type="project" value="UniProtKB-SubCell"/>
</dbReference>
<dbReference type="Gene3D" id="3.30.450.30">
    <property type="entry name" value="Dynein light chain 2a, cytoplasmic"/>
    <property type="match status" value="1"/>
</dbReference>
<dbReference type="GO" id="GO:0005938">
    <property type="term" value="C:cell cortex"/>
    <property type="evidence" value="ECO:0007669"/>
    <property type="project" value="TreeGrafter"/>
</dbReference>
<dbReference type="PANTHER" id="PTHR11604:SF0">
    <property type="entry name" value="PROFILIN"/>
    <property type="match status" value="1"/>
</dbReference>
<evidence type="ECO:0000256" key="6">
    <source>
        <dbReference type="RuleBase" id="RU003909"/>
    </source>
</evidence>
<evidence type="ECO:0000256" key="3">
    <source>
        <dbReference type="ARBA" id="ARBA00022490"/>
    </source>
</evidence>
<dbReference type="Pfam" id="PF00235">
    <property type="entry name" value="Profilin"/>
    <property type="match status" value="1"/>
</dbReference>
<comment type="similarity">
    <text evidence="2 6">Belongs to the profilin family.</text>
</comment>
<proteinExistence type="inferred from homology"/>
<dbReference type="InterPro" id="IPR048278">
    <property type="entry name" value="PFN"/>
</dbReference>
<dbReference type="Proteomes" id="UP000530660">
    <property type="component" value="Unassembled WGS sequence"/>
</dbReference>
<accession>A0A7J7IQD7</accession>
<dbReference type="AlphaFoldDB" id="A0A7J7IQD7"/>
<keyword evidence="4 6" id="KW-0009">Actin-binding</keyword>
<keyword evidence="3" id="KW-0963">Cytoplasm</keyword>
<protein>
    <recommendedName>
        <fullName evidence="6">Profilin</fullName>
    </recommendedName>
</protein>
<evidence type="ECO:0000313" key="8">
    <source>
        <dbReference type="Proteomes" id="UP000530660"/>
    </source>
</evidence>
<evidence type="ECO:0000256" key="5">
    <source>
        <dbReference type="ARBA" id="ARBA00023212"/>
    </source>
</evidence>
<dbReference type="EMBL" id="VWRR01000002">
    <property type="protein sequence ID" value="KAF6004960.1"/>
    <property type="molecule type" value="Genomic_DNA"/>
</dbReference>
<dbReference type="GO" id="GO:0003785">
    <property type="term" value="F:actin monomer binding"/>
    <property type="evidence" value="ECO:0007669"/>
    <property type="project" value="TreeGrafter"/>
</dbReference>
<dbReference type="PANTHER" id="PTHR11604">
    <property type="entry name" value="PROFILIN"/>
    <property type="match status" value="1"/>
</dbReference>
<dbReference type="InterPro" id="IPR027310">
    <property type="entry name" value="Profilin_CS"/>
</dbReference>
<dbReference type="PROSITE" id="PS00414">
    <property type="entry name" value="PROFILIN"/>
    <property type="match status" value="1"/>
</dbReference>
<dbReference type="PRINTS" id="PR00392">
    <property type="entry name" value="PROFILIN"/>
</dbReference>
<comment type="caution">
    <text evidence="7">The sequence shown here is derived from an EMBL/GenBank/DDBJ whole genome shotgun (WGS) entry which is preliminary data.</text>
</comment>
<keyword evidence="8" id="KW-1185">Reference proteome</keyword>
<comment type="subcellular location">
    <subcellularLocation>
        <location evidence="1">Cytoplasm</location>
        <location evidence="1">Cytoskeleton</location>
    </subcellularLocation>
</comment>
<evidence type="ECO:0000256" key="1">
    <source>
        <dbReference type="ARBA" id="ARBA00004245"/>
    </source>
</evidence>
<dbReference type="CDD" id="cd00148">
    <property type="entry name" value="PROF"/>
    <property type="match status" value="1"/>
</dbReference>
<evidence type="ECO:0000256" key="4">
    <source>
        <dbReference type="ARBA" id="ARBA00023203"/>
    </source>
</evidence>
<dbReference type="SUPFAM" id="SSF55770">
    <property type="entry name" value="Profilin (actin-binding protein)"/>
    <property type="match status" value="1"/>
</dbReference>
<reference evidence="7 8" key="1">
    <citation type="journal article" date="2020" name="J. Phycol.">
        <title>Comparative genome analysis reveals Cyanidiococcus gen. nov., a new extremophilic red algal genus sister to Cyanidioschyzon (Cyanidioschyzonaceae, Rhodophyta).</title>
        <authorList>
            <person name="Liu S.-L."/>
            <person name="Chiang Y.-R."/>
            <person name="Yoon H.S."/>
            <person name="Fu H.-Y."/>
        </authorList>
    </citation>
    <scope>NUCLEOTIDE SEQUENCE [LARGE SCALE GENOMIC DNA]</scope>
    <source>
        <strain evidence="7 8">THAL066</strain>
    </source>
</reference>
<name>A0A7J7IQD7_9RHOD</name>
<evidence type="ECO:0000256" key="2">
    <source>
        <dbReference type="ARBA" id="ARBA00010058"/>
    </source>
</evidence>
<dbReference type="SMART" id="SM00392">
    <property type="entry name" value="PROF"/>
    <property type="match status" value="1"/>
</dbReference>